<keyword evidence="4" id="KW-0378">Hydrolase</keyword>
<organism evidence="4 5">
    <name type="scientific">Stackebrandtia nassauensis (strain DSM 44728 / CIP 108903 / NRRL B-16338 / NBRC 102104 / LLR-40K-21)</name>
    <dbReference type="NCBI Taxonomy" id="446470"/>
    <lineage>
        <taxon>Bacteria</taxon>
        <taxon>Bacillati</taxon>
        <taxon>Actinomycetota</taxon>
        <taxon>Actinomycetes</taxon>
        <taxon>Glycomycetales</taxon>
        <taxon>Glycomycetaceae</taxon>
        <taxon>Stackebrandtia</taxon>
    </lineage>
</organism>
<dbReference type="KEGG" id="sna:Snas_3437"/>
<dbReference type="Pfam" id="PF04041">
    <property type="entry name" value="Glyco_hydro_130"/>
    <property type="match status" value="1"/>
</dbReference>
<keyword evidence="5" id="KW-1185">Reference proteome</keyword>
<sequence>MSRTPPDAIFGDREGCQLREPFDKPWGATALPSFTRHPGNPVLTAADWPTPVATIGNPGAAHDGHGIVLLCGVEDRRGMTTLNIARSRDGVGDWSIESQPLIEPRSCGSRHWSGVRDGRLTWVPELNGWVIAFTAFGHSGTGVALAFTSDFKDVVPLGVAAPPDDQSGVLLPRRADGEFVLLHRPMSPMSLRADVWSSRSPDLLRWHGSRPVLPARPTPWWDSAGVGVGPPPIETDHGWLTVYSGDKRVDDRTVRRVGMALLDRDDPTRVTHRGDEWVLEASEPYETGRSPTRSVTPSGAVIDVESRALRLYYGVADSGVCLATADLDEVLTYLLNQPVG</sequence>
<keyword evidence="1" id="KW-0328">Glycosyltransferase</keyword>
<evidence type="ECO:0000256" key="3">
    <source>
        <dbReference type="ARBA" id="ARBA00024356"/>
    </source>
</evidence>
<keyword evidence="4" id="KW-0326">Glycosidase</keyword>
<dbReference type="InterPro" id="IPR007184">
    <property type="entry name" value="Mannoside_phosphorylase"/>
</dbReference>
<dbReference type="SUPFAM" id="SSF75005">
    <property type="entry name" value="Arabinanase/levansucrase/invertase"/>
    <property type="match status" value="1"/>
</dbReference>
<dbReference type="eggNOG" id="COG2152">
    <property type="taxonomic scope" value="Bacteria"/>
</dbReference>
<dbReference type="PANTHER" id="PTHR34106:SF5">
    <property type="entry name" value="GLYCOSIDASE"/>
    <property type="match status" value="1"/>
</dbReference>
<dbReference type="PANTHER" id="PTHR34106">
    <property type="entry name" value="GLYCOSIDASE"/>
    <property type="match status" value="1"/>
</dbReference>
<dbReference type="InterPro" id="IPR023296">
    <property type="entry name" value="Glyco_hydro_beta-prop_sf"/>
</dbReference>
<dbReference type="EMBL" id="CP001778">
    <property type="protein sequence ID" value="ADD43101.1"/>
    <property type="molecule type" value="Genomic_DNA"/>
</dbReference>
<dbReference type="RefSeq" id="WP_013018672.1">
    <property type="nucleotide sequence ID" value="NC_013947.1"/>
</dbReference>
<name>D3PVI7_STANL</name>
<dbReference type="GO" id="GO:0016798">
    <property type="term" value="F:hydrolase activity, acting on glycosyl bonds"/>
    <property type="evidence" value="ECO:0007669"/>
    <property type="project" value="UniProtKB-KW"/>
</dbReference>
<comment type="similarity">
    <text evidence="3">Belongs to the glycosyl hydrolase 130 family.</text>
</comment>
<dbReference type="HOGENOM" id="CLU_046648_0_0_11"/>
<protein>
    <submittedName>
        <fullName evidence="4">Glycosidase PH1107-related protein</fullName>
    </submittedName>
</protein>
<evidence type="ECO:0000313" key="4">
    <source>
        <dbReference type="EMBL" id="ADD43101.1"/>
    </source>
</evidence>
<dbReference type="AlphaFoldDB" id="D3PVI7"/>
<evidence type="ECO:0000256" key="2">
    <source>
        <dbReference type="ARBA" id="ARBA00022679"/>
    </source>
</evidence>
<dbReference type="OrthoDB" id="9776657at2"/>
<dbReference type="Proteomes" id="UP000000844">
    <property type="component" value="Chromosome"/>
</dbReference>
<dbReference type="PIRSF" id="PIRSF016202">
    <property type="entry name" value="PH1107"/>
    <property type="match status" value="1"/>
</dbReference>
<dbReference type="Gene3D" id="2.115.10.20">
    <property type="entry name" value="Glycosyl hydrolase domain, family 43"/>
    <property type="match status" value="1"/>
</dbReference>
<dbReference type="STRING" id="446470.Snas_3437"/>
<evidence type="ECO:0000256" key="1">
    <source>
        <dbReference type="ARBA" id="ARBA00022676"/>
    </source>
</evidence>
<accession>D3PVI7</accession>
<evidence type="ECO:0000313" key="5">
    <source>
        <dbReference type="Proteomes" id="UP000000844"/>
    </source>
</evidence>
<reference evidence="4 5" key="1">
    <citation type="journal article" date="2009" name="Stand. Genomic Sci.">
        <title>Complete genome sequence of Stackebrandtia nassauensis type strain (LLR-40K-21).</title>
        <authorList>
            <person name="Munk C."/>
            <person name="Lapidus A."/>
            <person name="Copeland A."/>
            <person name="Jando M."/>
            <person name="Mayilraj S."/>
            <person name="Glavina Del Rio T."/>
            <person name="Nolan M."/>
            <person name="Chen F."/>
            <person name="Lucas S."/>
            <person name="Tice H."/>
            <person name="Cheng J.F."/>
            <person name="Han C."/>
            <person name="Detter J.C."/>
            <person name="Bruce D."/>
            <person name="Goodwin L."/>
            <person name="Chain P."/>
            <person name="Pitluck S."/>
            <person name="Goker M."/>
            <person name="Ovchinikova G."/>
            <person name="Pati A."/>
            <person name="Ivanova N."/>
            <person name="Mavromatis K."/>
            <person name="Chen A."/>
            <person name="Palaniappan K."/>
            <person name="Land M."/>
            <person name="Hauser L."/>
            <person name="Chang Y.J."/>
            <person name="Jeffries C.D."/>
            <person name="Bristow J."/>
            <person name="Eisen J.A."/>
            <person name="Markowitz V."/>
            <person name="Hugenholtz P."/>
            <person name="Kyrpides N.C."/>
            <person name="Klenk H.P."/>
        </authorList>
    </citation>
    <scope>NUCLEOTIDE SEQUENCE [LARGE SCALE GENOMIC DNA]</scope>
    <source>
        <strain evidence="5">DSM 44728 / CIP 108903 / NRRL B-16338 / NBRC 102104 / LLR-40K-21</strain>
    </source>
</reference>
<gene>
    <name evidence="4" type="ordered locus">Snas_3437</name>
</gene>
<dbReference type="GO" id="GO:0016757">
    <property type="term" value="F:glycosyltransferase activity"/>
    <property type="evidence" value="ECO:0007669"/>
    <property type="project" value="UniProtKB-KW"/>
</dbReference>
<proteinExistence type="inferred from homology"/>
<keyword evidence="2" id="KW-0808">Transferase</keyword>